<reference evidence="2 3" key="1">
    <citation type="journal article" date="2016" name="Nat. Commun.">
        <title>Thousands of microbial genomes shed light on interconnected biogeochemical processes in an aquifer system.</title>
        <authorList>
            <person name="Anantharaman K."/>
            <person name="Brown C.T."/>
            <person name="Hug L.A."/>
            <person name="Sharon I."/>
            <person name="Castelle C.J."/>
            <person name="Probst A.J."/>
            <person name="Thomas B.C."/>
            <person name="Singh A."/>
            <person name="Wilkins M.J."/>
            <person name="Karaoz U."/>
            <person name="Brodie E.L."/>
            <person name="Williams K.H."/>
            <person name="Hubbard S.S."/>
            <person name="Banfield J.F."/>
        </authorList>
    </citation>
    <scope>NUCLEOTIDE SEQUENCE [LARGE SCALE GENOMIC DNA]</scope>
</reference>
<proteinExistence type="predicted"/>
<organism evidence="2 3">
    <name type="scientific">Candidatus Lambdaproteobacteria bacterium RIFOXYD2_FULL_50_16</name>
    <dbReference type="NCBI Taxonomy" id="1817772"/>
    <lineage>
        <taxon>Bacteria</taxon>
        <taxon>Pseudomonadati</taxon>
        <taxon>Pseudomonadota</taxon>
        <taxon>Candidatus Lambdaproteobacteria</taxon>
    </lineage>
</organism>
<feature type="transmembrane region" description="Helical" evidence="1">
    <location>
        <begin position="107"/>
        <end position="128"/>
    </location>
</feature>
<accession>A0A1F6G9D8</accession>
<feature type="transmembrane region" description="Helical" evidence="1">
    <location>
        <begin position="387"/>
        <end position="410"/>
    </location>
</feature>
<dbReference type="EMBL" id="MFNE01000035">
    <property type="protein sequence ID" value="OGG94678.1"/>
    <property type="molecule type" value="Genomic_DNA"/>
</dbReference>
<feature type="transmembrane region" description="Helical" evidence="1">
    <location>
        <begin position="465"/>
        <end position="483"/>
    </location>
</feature>
<evidence type="ECO:0000313" key="3">
    <source>
        <dbReference type="Proteomes" id="UP000178449"/>
    </source>
</evidence>
<keyword evidence="1" id="KW-0472">Membrane</keyword>
<feature type="transmembrane region" description="Helical" evidence="1">
    <location>
        <begin position="438"/>
        <end position="456"/>
    </location>
</feature>
<feature type="transmembrane region" description="Helical" evidence="1">
    <location>
        <begin position="353"/>
        <end position="372"/>
    </location>
</feature>
<comment type="caution">
    <text evidence="2">The sequence shown here is derived from an EMBL/GenBank/DDBJ whole genome shotgun (WGS) entry which is preliminary data.</text>
</comment>
<feature type="transmembrane region" description="Helical" evidence="1">
    <location>
        <begin position="191"/>
        <end position="207"/>
    </location>
</feature>
<feature type="transmembrane region" description="Helical" evidence="1">
    <location>
        <begin position="689"/>
        <end position="707"/>
    </location>
</feature>
<gene>
    <name evidence="2" type="ORF">A2527_05605</name>
</gene>
<evidence type="ECO:0000256" key="1">
    <source>
        <dbReference type="SAM" id="Phobius"/>
    </source>
</evidence>
<feature type="transmembrane region" description="Helical" evidence="1">
    <location>
        <begin position="162"/>
        <end position="179"/>
    </location>
</feature>
<dbReference type="Proteomes" id="UP000178449">
    <property type="component" value="Unassembled WGS sequence"/>
</dbReference>
<evidence type="ECO:0008006" key="4">
    <source>
        <dbReference type="Google" id="ProtNLM"/>
    </source>
</evidence>
<protein>
    <recommendedName>
        <fullName evidence="4">Membrane protein 6-pyruvoyl-tetrahydropterin synthase-related domain-containing protein</fullName>
    </recommendedName>
</protein>
<keyword evidence="1" id="KW-1133">Transmembrane helix</keyword>
<feature type="transmembrane region" description="Helical" evidence="1">
    <location>
        <begin position="323"/>
        <end position="341"/>
    </location>
</feature>
<feature type="transmembrane region" description="Helical" evidence="1">
    <location>
        <begin position="140"/>
        <end position="156"/>
    </location>
</feature>
<dbReference type="STRING" id="1817772.A2527_05605"/>
<name>A0A1F6G9D8_9PROT</name>
<evidence type="ECO:0000313" key="2">
    <source>
        <dbReference type="EMBL" id="OGG94678.1"/>
    </source>
</evidence>
<dbReference type="AlphaFoldDB" id="A0A1F6G9D8"/>
<sequence length="720" mass="82662">MSSLFRREGWLFLLFLLIVSLLYLNLTTHASTYVGEPFEDMLRHRFGIERLRHWALPLWNPYIYAGQPHFLFLLLTSFPSPLDLTLAQASRLLDLGGSAMADEVMDYVTIVYASLFCLGFFKLARFWTEEILGATKTGEVTAFLWAIFALIMFYDFGAFGHDYIFCQILIFPCYTIYYFSRLLRRQAGKARMVKMSLAILLSFYSPGSYAVPASIILINLLLGHLLIRNPKNWGVEVSQMSLWIWAHNRQTFFALVILAVGLFPHLAVYKNELPQINRHGRVLENLDYQSFVNGQKGQHYTKYLEYFSVHKTAESRLPVTDPLGINLLFGFCFFLSLILAFKRGKLIPLAFTLAMLLTVHMGYGSPFLYFYYNFLFPFLQKLLYLDIYYDLCVLLILALSASGAAALGLWQVRLEEAALALMFTIVLLWIIGKEIGVGSVEIAILCLILGGIWLLTQSRRLPRQAAFLFFLLVFSLLQVGTHYNKLIQFRLIGFQVASKEAIHHRPFVEKYLFYPYRIDQPPYPWEAWMIGTPLIEQKPAMRPFALANSKSFLEFNSQIGSIDRRNRYLGITAPIIRFSRRWTQGVITTEGPEIDFLEDPAPIPNPGGLFDAPHQLEVSNYDPEHLDLILSVQDPGLLVISQNFHSGWKAQLNGESVPLMRVNHTFMGIFLNKPGKHDLRLLFSPPERILIWAAYAIFWAGAFFCLWSDQRVKIMGMTPR</sequence>
<feature type="transmembrane region" description="Helical" evidence="1">
    <location>
        <begin position="251"/>
        <end position="269"/>
    </location>
</feature>
<keyword evidence="1" id="KW-0812">Transmembrane</keyword>